<feature type="domain" description="Thiamin pyrophosphokinase thiamin-binding" evidence="7">
    <location>
        <begin position="179"/>
        <end position="244"/>
    </location>
</feature>
<name>A0A9D1SFZ9_9FIRM</name>
<dbReference type="EMBL" id="DVMZ01000043">
    <property type="protein sequence ID" value="HIU58746.1"/>
    <property type="molecule type" value="Genomic_DNA"/>
</dbReference>
<dbReference type="InterPro" id="IPR036371">
    <property type="entry name" value="TPK_B1-bd_sf"/>
</dbReference>
<keyword evidence="1 8" id="KW-0808">Transferase</keyword>
<dbReference type="SMART" id="SM00983">
    <property type="entry name" value="TPK_B1_binding"/>
    <property type="match status" value="1"/>
</dbReference>
<sequence length="271" mass="29679">MKKETEPAGKRPENETAAGRAENPEEKPEQNPAQNSESRPQKHPAGRTGILLLNGEPWRGPIDDGNAYVLCADGAYNWAKGRVRIDENLGDFDSASEPPVPAPSRIYPSQKDFTDGEIALERLLELFRRREIVRAEIYGGGGGREDHFLGNLHLLYRACREGLPCTMFTAHAALSVRRGKFTLEKVLGKTVSLLPFGGDAHILYSRGLFYPTENLTLVYGSCRGVSNVGVSENAEIDCDGGFLLVAVNKEKDVKNHLFEAAEGHPSHSAPV</sequence>
<evidence type="ECO:0000256" key="1">
    <source>
        <dbReference type="ARBA" id="ARBA00022679"/>
    </source>
</evidence>
<evidence type="ECO:0000256" key="3">
    <source>
        <dbReference type="ARBA" id="ARBA00022777"/>
    </source>
</evidence>
<dbReference type="Proteomes" id="UP000824081">
    <property type="component" value="Unassembled WGS sequence"/>
</dbReference>
<evidence type="ECO:0000259" key="7">
    <source>
        <dbReference type="SMART" id="SM00983"/>
    </source>
</evidence>
<accession>A0A9D1SFZ9</accession>
<evidence type="ECO:0000256" key="5">
    <source>
        <dbReference type="NCBIfam" id="TIGR01378"/>
    </source>
</evidence>
<evidence type="ECO:0000256" key="6">
    <source>
        <dbReference type="SAM" id="MobiDB-lite"/>
    </source>
</evidence>
<evidence type="ECO:0000256" key="4">
    <source>
        <dbReference type="ARBA" id="ARBA00022840"/>
    </source>
</evidence>
<dbReference type="Pfam" id="PF04265">
    <property type="entry name" value="TPK_B1_binding"/>
    <property type="match status" value="1"/>
</dbReference>
<evidence type="ECO:0000313" key="8">
    <source>
        <dbReference type="EMBL" id="HIU58746.1"/>
    </source>
</evidence>
<keyword evidence="4" id="KW-0067">ATP-binding</keyword>
<dbReference type="CDD" id="cd07995">
    <property type="entry name" value="TPK"/>
    <property type="match status" value="1"/>
</dbReference>
<dbReference type="GO" id="GO:0009229">
    <property type="term" value="P:thiamine diphosphate biosynthetic process"/>
    <property type="evidence" value="ECO:0007669"/>
    <property type="project" value="InterPro"/>
</dbReference>
<reference evidence="8" key="2">
    <citation type="journal article" date="2021" name="PeerJ">
        <title>Extensive microbial diversity within the chicken gut microbiome revealed by metagenomics and culture.</title>
        <authorList>
            <person name="Gilroy R."/>
            <person name="Ravi A."/>
            <person name="Getino M."/>
            <person name="Pursley I."/>
            <person name="Horton D.L."/>
            <person name="Alikhan N.F."/>
            <person name="Baker D."/>
            <person name="Gharbi K."/>
            <person name="Hall N."/>
            <person name="Watson M."/>
            <person name="Adriaenssens E.M."/>
            <person name="Foster-Nyarko E."/>
            <person name="Jarju S."/>
            <person name="Secka A."/>
            <person name="Antonio M."/>
            <person name="Oren A."/>
            <person name="Chaudhuri R.R."/>
            <person name="La Ragione R."/>
            <person name="Hildebrand F."/>
            <person name="Pallen M.J."/>
        </authorList>
    </citation>
    <scope>NUCLEOTIDE SEQUENCE</scope>
    <source>
        <strain evidence="8">11687</strain>
    </source>
</reference>
<dbReference type="GO" id="GO:0030975">
    <property type="term" value="F:thiamine binding"/>
    <property type="evidence" value="ECO:0007669"/>
    <property type="project" value="InterPro"/>
</dbReference>
<dbReference type="Pfam" id="PF04263">
    <property type="entry name" value="TPK_catalytic"/>
    <property type="match status" value="1"/>
</dbReference>
<dbReference type="GO" id="GO:0006772">
    <property type="term" value="P:thiamine metabolic process"/>
    <property type="evidence" value="ECO:0007669"/>
    <property type="project" value="UniProtKB-UniRule"/>
</dbReference>
<dbReference type="PANTHER" id="PTHR41299:SF1">
    <property type="entry name" value="THIAMINE PYROPHOSPHOKINASE"/>
    <property type="match status" value="1"/>
</dbReference>
<dbReference type="Gene3D" id="3.40.50.10240">
    <property type="entry name" value="Thiamin pyrophosphokinase, catalytic domain"/>
    <property type="match status" value="1"/>
</dbReference>
<dbReference type="InterPro" id="IPR007371">
    <property type="entry name" value="TPK_catalytic"/>
</dbReference>
<keyword evidence="2" id="KW-0547">Nucleotide-binding</keyword>
<dbReference type="InterPro" id="IPR053149">
    <property type="entry name" value="TPK"/>
</dbReference>
<feature type="compositionally biased region" description="Basic and acidic residues" evidence="6">
    <location>
        <begin position="1"/>
        <end position="14"/>
    </location>
</feature>
<dbReference type="InterPro" id="IPR036759">
    <property type="entry name" value="TPK_catalytic_sf"/>
</dbReference>
<dbReference type="AlphaFoldDB" id="A0A9D1SFZ9"/>
<comment type="caution">
    <text evidence="8">The sequence shown here is derived from an EMBL/GenBank/DDBJ whole genome shotgun (WGS) entry which is preliminary data.</text>
</comment>
<dbReference type="PANTHER" id="PTHR41299">
    <property type="entry name" value="THIAMINE PYROPHOSPHOKINASE"/>
    <property type="match status" value="1"/>
</dbReference>
<proteinExistence type="predicted"/>
<feature type="region of interest" description="Disordered" evidence="6">
    <location>
        <begin position="1"/>
        <end position="52"/>
    </location>
</feature>
<keyword evidence="3" id="KW-0418">Kinase</keyword>
<dbReference type="NCBIfam" id="TIGR01378">
    <property type="entry name" value="thi_PPkinase"/>
    <property type="match status" value="1"/>
</dbReference>
<organism evidence="8 9">
    <name type="scientific">Candidatus Scatosoma pullistercoris</name>
    <dbReference type="NCBI Taxonomy" id="2840934"/>
    <lineage>
        <taxon>Bacteria</taxon>
        <taxon>Bacillati</taxon>
        <taxon>Bacillota</taxon>
        <taxon>Clostridia</taxon>
        <taxon>Candidatus Scatosoma</taxon>
    </lineage>
</organism>
<dbReference type="GO" id="GO:0005524">
    <property type="term" value="F:ATP binding"/>
    <property type="evidence" value="ECO:0007669"/>
    <property type="project" value="UniProtKB-KW"/>
</dbReference>
<dbReference type="EC" id="2.7.6.2" evidence="5"/>
<evidence type="ECO:0000313" key="9">
    <source>
        <dbReference type="Proteomes" id="UP000824081"/>
    </source>
</evidence>
<dbReference type="SUPFAM" id="SSF63999">
    <property type="entry name" value="Thiamin pyrophosphokinase, catalytic domain"/>
    <property type="match status" value="1"/>
</dbReference>
<evidence type="ECO:0000256" key="2">
    <source>
        <dbReference type="ARBA" id="ARBA00022741"/>
    </source>
</evidence>
<dbReference type="SUPFAM" id="SSF63862">
    <property type="entry name" value="Thiamin pyrophosphokinase, substrate-binding domain"/>
    <property type="match status" value="1"/>
</dbReference>
<gene>
    <name evidence="8" type="ORF">IAC57_01465</name>
</gene>
<dbReference type="InterPro" id="IPR006282">
    <property type="entry name" value="Thi_PPkinase"/>
</dbReference>
<protein>
    <recommendedName>
        <fullName evidence="5">Thiamine diphosphokinase</fullName>
        <ecNumber evidence="5">2.7.6.2</ecNumber>
    </recommendedName>
</protein>
<dbReference type="GO" id="GO:0016301">
    <property type="term" value="F:kinase activity"/>
    <property type="evidence" value="ECO:0007669"/>
    <property type="project" value="UniProtKB-KW"/>
</dbReference>
<dbReference type="InterPro" id="IPR007373">
    <property type="entry name" value="Thiamin_PyroPKinase_B1-bd"/>
</dbReference>
<reference evidence="8" key="1">
    <citation type="submission" date="2020-10" db="EMBL/GenBank/DDBJ databases">
        <authorList>
            <person name="Gilroy R."/>
        </authorList>
    </citation>
    <scope>NUCLEOTIDE SEQUENCE</scope>
    <source>
        <strain evidence="8">11687</strain>
    </source>
</reference>
<dbReference type="GO" id="GO:0004788">
    <property type="term" value="F:thiamine diphosphokinase activity"/>
    <property type="evidence" value="ECO:0007669"/>
    <property type="project" value="UniProtKB-UniRule"/>
</dbReference>